<evidence type="ECO:0000259" key="3">
    <source>
        <dbReference type="SMART" id="SM00858"/>
    </source>
</evidence>
<sequence>MSPSSGGLVTEDGRRGPSPATRRAVSSTARSTRPRPDPRPPGAAAAPPPTPPGRPDLSALEQGNRLRARRSPRWIAAGVLAISLGGIGAVLLWDGAVSSQQVLRVNTPVARGEVVEPGDLGAVTVGSVPGVSVVPAGQLDELVGQHALVDLAAGSLVPAGGIGAPDLAEGTVRMGLSLAPGRVPSGPLTPGQDVLLIPVPAPDDTAAAPGERAVAAVVDGRPTVAPDGVSTLVDVTLRARDAELVARLAATERLVLARVS</sequence>
<evidence type="ECO:0000313" key="5">
    <source>
        <dbReference type="Proteomes" id="UP000435304"/>
    </source>
</evidence>
<evidence type="ECO:0000256" key="2">
    <source>
        <dbReference type="SAM" id="Phobius"/>
    </source>
</evidence>
<organism evidence="4 5">
    <name type="scientific">Auraticoccus cholistanensis</name>
    <dbReference type="NCBI Taxonomy" id="2656650"/>
    <lineage>
        <taxon>Bacteria</taxon>
        <taxon>Bacillati</taxon>
        <taxon>Actinomycetota</taxon>
        <taxon>Actinomycetes</taxon>
        <taxon>Propionibacteriales</taxon>
        <taxon>Propionibacteriaceae</taxon>
        <taxon>Auraticoccus</taxon>
    </lineage>
</organism>
<name>A0A6A9UTE1_9ACTN</name>
<keyword evidence="2" id="KW-0472">Membrane</keyword>
<dbReference type="InterPro" id="IPR013974">
    <property type="entry name" value="SAF"/>
</dbReference>
<feature type="region of interest" description="Disordered" evidence="1">
    <location>
        <begin position="1"/>
        <end position="59"/>
    </location>
</feature>
<dbReference type="Proteomes" id="UP000435304">
    <property type="component" value="Unassembled WGS sequence"/>
</dbReference>
<feature type="compositionally biased region" description="Low complexity" evidence="1">
    <location>
        <begin position="18"/>
        <end position="31"/>
    </location>
</feature>
<keyword evidence="2" id="KW-1133">Transmembrane helix</keyword>
<comment type="caution">
    <text evidence="4">The sequence shown here is derived from an EMBL/GenBank/DDBJ whole genome shotgun (WGS) entry which is preliminary data.</text>
</comment>
<evidence type="ECO:0000256" key="1">
    <source>
        <dbReference type="SAM" id="MobiDB-lite"/>
    </source>
</evidence>
<protein>
    <submittedName>
        <fullName evidence="4">Flagellar biosynthesis protein FlgA</fullName>
    </submittedName>
</protein>
<proteinExistence type="predicted"/>
<feature type="domain" description="SAF" evidence="3">
    <location>
        <begin position="100"/>
        <end position="163"/>
    </location>
</feature>
<evidence type="ECO:0000313" key="4">
    <source>
        <dbReference type="EMBL" id="MVA75005.1"/>
    </source>
</evidence>
<dbReference type="SMART" id="SM00858">
    <property type="entry name" value="SAF"/>
    <property type="match status" value="1"/>
</dbReference>
<gene>
    <name evidence="4" type="ORF">GC722_03025</name>
</gene>
<keyword evidence="5" id="KW-1185">Reference proteome</keyword>
<keyword evidence="4" id="KW-0282">Flagellum</keyword>
<dbReference type="EMBL" id="WPCU01000004">
    <property type="protein sequence ID" value="MVA75005.1"/>
    <property type="molecule type" value="Genomic_DNA"/>
</dbReference>
<reference evidence="4 5" key="1">
    <citation type="submission" date="2019-12" db="EMBL/GenBank/DDBJ databases">
        <title>Auraticoccus cholistani sp. nov., an actinomycete isolated from soil of Cholistan desert.</title>
        <authorList>
            <person name="Cheema M.T."/>
        </authorList>
    </citation>
    <scope>NUCLEOTIDE SEQUENCE [LARGE SCALE GENOMIC DNA]</scope>
    <source>
        <strain evidence="4 5">F435</strain>
    </source>
</reference>
<keyword evidence="4" id="KW-0966">Cell projection</keyword>
<accession>A0A6A9UTE1</accession>
<keyword evidence="2" id="KW-0812">Transmembrane</keyword>
<dbReference type="Pfam" id="PF08666">
    <property type="entry name" value="SAF"/>
    <property type="match status" value="1"/>
</dbReference>
<keyword evidence="4" id="KW-0969">Cilium</keyword>
<feature type="transmembrane region" description="Helical" evidence="2">
    <location>
        <begin position="74"/>
        <end position="93"/>
    </location>
</feature>
<dbReference type="AlphaFoldDB" id="A0A6A9UTE1"/>